<evidence type="ECO:0000256" key="1">
    <source>
        <dbReference type="ARBA" id="ARBA00001966"/>
    </source>
</evidence>
<dbReference type="GO" id="GO:0051536">
    <property type="term" value="F:iron-sulfur cluster binding"/>
    <property type="evidence" value="ECO:0007669"/>
    <property type="project" value="UniProtKB-KW"/>
</dbReference>
<accession>A0A173WW72</accession>
<evidence type="ECO:0000256" key="2">
    <source>
        <dbReference type="ARBA" id="ARBA00022723"/>
    </source>
</evidence>
<dbReference type="Proteomes" id="UP000095468">
    <property type="component" value="Unassembled WGS sequence"/>
</dbReference>
<reference evidence="7 8" key="1">
    <citation type="submission" date="2015-09" db="EMBL/GenBank/DDBJ databases">
        <authorList>
            <consortium name="Pathogen Informatics"/>
        </authorList>
    </citation>
    <scope>NUCLEOTIDE SEQUENCE [LARGE SCALE GENOMIC DNA]</scope>
    <source>
        <strain evidence="7 8">2789STDY5608823</strain>
    </source>
</reference>
<organism evidence="7 8">
    <name type="scientific">Collinsella aerofaciens</name>
    <dbReference type="NCBI Taxonomy" id="74426"/>
    <lineage>
        <taxon>Bacteria</taxon>
        <taxon>Bacillati</taxon>
        <taxon>Actinomycetota</taxon>
        <taxon>Coriobacteriia</taxon>
        <taxon>Coriobacteriales</taxon>
        <taxon>Coriobacteriaceae</taxon>
        <taxon>Collinsella</taxon>
    </lineage>
</organism>
<keyword evidence="4" id="KW-0411">Iron-sulfur</keyword>
<evidence type="ECO:0000259" key="6">
    <source>
        <dbReference type="Pfam" id="PF09989"/>
    </source>
</evidence>
<comment type="cofactor">
    <cofactor evidence="1">
        <name>[4Fe-4S] cluster</name>
        <dbReference type="ChEBI" id="CHEBI:49883"/>
    </cofactor>
</comment>
<feature type="domain" description="ATPase BadF/BadG/BcrA/BcrD type" evidence="5">
    <location>
        <begin position="338"/>
        <end position="595"/>
    </location>
</feature>
<keyword evidence="2" id="KW-0479">Metal-binding</keyword>
<evidence type="ECO:0000256" key="4">
    <source>
        <dbReference type="ARBA" id="ARBA00023014"/>
    </source>
</evidence>
<evidence type="ECO:0000313" key="8">
    <source>
        <dbReference type="Proteomes" id="UP000095468"/>
    </source>
</evidence>
<dbReference type="CDD" id="cd24035">
    <property type="entry name" value="ASKHA_NBD_O66634-like_rpt2"/>
    <property type="match status" value="1"/>
</dbReference>
<dbReference type="GO" id="GO:0046872">
    <property type="term" value="F:metal ion binding"/>
    <property type="evidence" value="ECO:0007669"/>
    <property type="project" value="UniProtKB-KW"/>
</dbReference>
<dbReference type="Pfam" id="PF09989">
    <property type="entry name" value="DUF2229"/>
    <property type="match status" value="1"/>
</dbReference>
<dbReference type="NCBIfam" id="TIGR00241">
    <property type="entry name" value="CoA_E_activ"/>
    <property type="match status" value="2"/>
</dbReference>
<dbReference type="InterPro" id="IPR018709">
    <property type="entry name" value="CoA_activase_DUF2229"/>
</dbReference>
<feature type="domain" description="ATPase BadF/BadG/BcrA/BcrD type" evidence="5">
    <location>
        <begin position="5"/>
        <end position="262"/>
    </location>
</feature>
<dbReference type="InterPro" id="IPR043129">
    <property type="entry name" value="ATPase_NBD"/>
</dbReference>
<evidence type="ECO:0000313" key="7">
    <source>
        <dbReference type="EMBL" id="CUN43839.1"/>
    </source>
</evidence>
<dbReference type="SUPFAM" id="SSF53067">
    <property type="entry name" value="Actin-like ATPase domain"/>
    <property type="match status" value="2"/>
</dbReference>
<dbReference type="RefSeq" id="WP_055285229.1">
    <property type="nucleotide sequence ID" value="NZ_CYYP01000001.1"/>
</dbReference>
<dbReference type="InterPro" id="IPR008275">
    <property type="entry name" value="CoA_E_activase_dom"/>
</dbReference>
<dbReference type="Pfam" id="PF01869">
    <property type="entry name" value="BcrAD_BadFG"/>
    <property type="match status" value="2"/>
</dbReference>
<evidence type="ECO:0000259" key="5">
    <source>
        <dbReference type="Pfam" id="PF01869"/>
    </source>
</evidence>
<name>A0A173WW72_9ACTN</name>
<feature type="domain" description="DUF2229" evidence="6">
    <location>
        <begin position="722"/>
        <end position="942"/>
    </location>
</feature>
<dbReference type="PANTHER" id="PTHR32329:SF4">
    <property type="entry name" value="ACTIVATOR OF 2-HYDROXYACYL-COA DEHYDRATASE"/>
    <property type="match status" value="1"/>
</dbReference>
<dbReference type="CDD" id="cd24034">
    <property type="entry name" value="ASKHA_NBD_O66634-like_rpt1"/>
    <property type="match status" value="1"/>
</dbReference>
<dbReference type="EMBL" id="CYYP01000001">
    <property type="protein sequence ID" value="CUN43839.1"/>
    <property type="molecule type" value="Genomic_DNA"/>
</dbReference>
<sequence length="1479" mass="161610">MALLVGLDVGSTTTKVYAMHEDMTEAWWGYRRHGACQTASVRAMLGELAERFPHESLRVAVTGSGARDIATALGASYVQEVVANALAISRFYPQTRCAIELGGQDAKMIFFRTNDKGDIEVADMRMNGSCAGGTGAFIDEMAKLMGVGTESGEFEQLASRGTTVHEVSGRCGVYAKTDIQPLLNEGIPTTDLALSALHAVARQTIGGLAQGIDIEPPVIFEGGTLAYNPTLVRVFREQLNLSDDQVIVPRDPQIMVARGAALSLTDMFASSQPIDLPDAFVRLDKLETVAPASGEGRLAQPFFATPAEQADFTARHGKETPAKGPDAYAPGETVRVALGIDSGSTTTKFALVDEAGELVDSFYASNNGRPLDVAQQGLVSLKNRWETAGVTLAIDAVGTTGYGEELFARAFHADYHTVETVAHARAACACVPDATFVLDIGGQDMKAIWLNHGVLTDIVVNEACSAGCGSFLEGFAKNLGIAVEDIATEAFSSKAPAVLGSRCTVFMNSSVVSEQRRGKGPGDIMAGLCRSIIENVFTKVIRVSNLNRLGDKVVVQGGTFRNDAVLRAFEQYLGKPVTRAPHPGLMGAIGIALLAREECRKGDAGTSFIGLDAVERFEHREFGGVTCRRCNNRCQRAVVAFGDGSLYVTGNRCPRGGAISWDELVREVPAAEELRPQGACEAQAPGTGRDRTAAAPNLFVDREKLLFESCPTVPVCGGRDVTIGIPRVLEFWDTMPFWSTFFSTLGFKVRVSGRSTKAMYERGLAHVTSDTVCFPAKLVHGHIRNLVDAGVDRIFMPIITTVPTENTASTSEWMCAVVKGYPYVMRNSDNPEERFGVPFDTPLFHWYDEGDRNRQLKAWCKETFDIDADLVAKATEQADRAQQAFENQLQLRGRQVLENLREDGGYAVVIASRPYHNDPLVNHGLPKLFSERGIPVLTPDAVPGVCNVDLSNSRIDIVNNYHARMLSCAVIVASTPELELVQMGSFGCGHDAYLTDEIARMMGEMGSKVPMMIKLDESDVAGPMGIRVRSFIESVNRRRAEERAEGARVHAVHPLDDPYKVKYTKRDRHDKIALVPNTSHAFCRLMTAAMRNQGVRAEALDIGREDAIRLGKRYVHNDICFPAQIVIGEALAALESGKYDPHDVAVVTGKYIGDCRLTHYMPLLRRALDDAGYDYVPVLTNDDVDAHNAHPGFKLGLGPSIQIAYGLPMIDALEAMLRRIRPYELEKGAADAAFDRALDEVIEGMERSGLRGQATGFKRALAIMDAVPYDRSNPHPTVLIVGEYLLNFHLGANHEIERYLEDNGLEVIEARMTDVIRKTYFYKHAQSREFHVDLSLPEKAWYATADNLFELAHDRCDRLGAASPLYEPPTRMPELVRASDKILHHTFDAGEGVLIPAEILEHAKRGCRNFVILQPFGCLPNHVVGRGLIHALKEQYPTAQFLPLDYDPDVSFANVENRLQMLIMNAKAQGCGEAHGETA</sequence>
<protein>
    <submittedName>
        <fullName evidence="7">2-hydroxyglutaryl-CoA dehydratase component A</fullName>
    </submittedName>
</protein>
<dbReference type="InterPro" id="IPR051805">
    <property type="entry name" value="Dehydratase_Activator_Redct"/>
</dbReference>
<dbReference type="PANTHER" id="PTHR32329">
    <property type="entry name" value="BIFUNCTIONAL PROTEIN [INCLUDES 2-HYDROXYACYL-COA DEHYDRATASE (N-TER) AND ITS ACTIVATOR DOMAIN (C_TERM)-RELATED"/>
    <property type="match status" value="1"/>
</dbReference>
<dbReference type="Gene3D" id="3.30.420.40">
    <property type="match status" value="4"/>
</dbReference>
<gene>
    <name evidence="7" type="primary">hgdC_1</name>
    <name evidence="7" type="ORF">ERS852381_00219</name>
</gene>
<keyword evidence="3" id="KW-0408">Iron</keyword>
<proteinExistence type="predicted"/>
<evidence type="ECO:0000256" key="3">
    <source>
        <dbReference type="ARBA" id="ARBA00023004"/>
    </source>
</evidence>
<dbReference type="InterPro" id="IPR002731">
    <property type="entry name" value="ATPase_BadF"/>
</dbReference>